<dbReference type="EMBL" id="CAJNOQ010008836">
    <property type="protein sequence ID" value="CAF1208068.1"/>
    <property type="molecule type" value="Genomic_DNA"/>
</dbReference>
<dbReference type="AlphaFoldDB" id="A0A814X133"/>
<gene>
    <name evidence="3" type="ORF">GPM918_LOCUS24066</name>
    <name evidence="4" type="ORF">SRO942_LOCUS24065</name>
</gene>
<reference evidence="3" key="1">
    <citation type="submission" date="2021-02" db="EMBL/GenBank/DDBJ databases">
        <authorList>
            <person name="Nowell W R."/>
        </authorList>
    </citation>
    <scope>NUCLEOTIDE SEQUENCE</scope>
</reference>
<comment type="caution">
    <text evidence="3">The sequence shown here is derived from an EMBL/GenBank/DDBJ whole genome shotgun (WGS) entry which is preliminary data.</text>
</comment>
<evidence type="ECO:0000313" key="3">
    <source>
        <dbReference type="EMBL" id="CAF1208068.1"/>
    </source>
</evidence>
<evidence type="ECO:0000256" key="1">
    <source>
        <dbReference type="SAM" id="Coils"/>
    </source>
</evidence>
<sequence>MMASTAPCEHSQRPIAIRTPTTDFVCQNHLRTFEISLLSQLYPLADNIQELSNKLQHANIWKLSQNPLEILEQWKNECHNIINELYKRKVKEIQLYSQKFEKQILETIIKQQNRIDNIQQRISQLTNDGYVTKQQLSIVKQRIQEVEANINQLKKGHILIETKPFLADELISVSFQEYPLMTTNYQKEIRSSKNSLDLQLKDCRLCIDKRLRAENCYKVWKENADKIARAIHQKEQKEKKEKEQKQIQNNNERKFEAQRSFDRWLRDKQ</sequence>
<name>A0A814X133_9BILA</name>
<feature type="region of interest" description="Disordered" evidence="2">
    <location>
        <begin position="233"/>
        <end position="269"/>
    </location>
</feature>
<evidence type="ECO:0000256" key="2">
    <source>
        <dbReference type="SAM" id="MobiDB-lite"/>
    </source>
</evidence>
<feature type="coiled-coil region" evidence="1">
    <location>
        <begin position="108"/>
        <end position="156"/>
    </location>
</feature>
<keyword evidence="1" id="KW-0175">Coiled coil</keyword>
<protein>
    <submittedName>
        <fullName evidence="3">Uncharacterized protein</fullName>
    </submittedName>
</protein>
<accession>A0A814X133</accession>
<dbReference type="OrthoDB" id="10016861at2759"/>
<proteinExistence type="predicted"/>
<keyword evidence="5" id="KW-1185">Reference proteome</keyword>
<dbReference type="Proteomes" id="UP000681722">
    <property type="component" value="Unassembled WGS sequence"/>
</dbReference>
<evidence type="ECO:0000313" key="5">
    <source>
        <dbReference type="Proteomes" id="UP000663829"/>
    </source>
</evidence>
<dbReference type="EMBL" id="CAJOBC010008837">
    <property type="protein sequence ID" value="CAF3972212.1"/>
    <property type="molecule type" value="Genomic_DNA"/>
</dbReference>
<organism evidence="3 5">
    <name type="scientific">Didymodactylos carnosus</name>
    <dbReference type="NCBI Taxonomy" id="1234261"/>
    <lineage>
        <taxon>Eukaryota</taxon>
        <taxon>Metazoa</taxon>
        <taxon>Spiralia</taxon>
        <taxon>Gnathifera</taxon>
        <taxon>Rotifera</taxon>
        <taxon>Eurotatoria</taxon>
        <taxon>Bdelloidea</taxon>
        <taxon>Philodinida</taxon>
        <taxon>Philodinidae</taxon>
        <taxon>Didymodactylos</taxon>
    </lineage>
</organism>
<dbReference type="Proteomes" id="UP000663829">
    <property type="component" value="Unassembled WGS sequence"/>
</dbReference>
<evidence type="ECO:0000313" key="4">
    <source>
        <dbReference type="EMBL" id="CAF3972212.1"/>
    </source>
</evidence>